<name>A0A8S1QN24_9CILI</name>
<keyword evidence="3" id="KW-1185">Reference proteome</keyword>
<dbReference type="Proteomes" id="UP000692954">
    <property type="component" value="Unassembled WGS sequence"/>
</dbReference>
<evidence type="ECO:0000259" key="1">
    <source>
        <dbReference type="Pfam" id="PF01926"/>
    </source>
</evidence>
<reference evidence="2" key="1">
    <citation type="submission" date="2021-01" db="EMBL/GenBank/DDBJ databases">
        <authorList>
            <consortium name="Genoscope - CEA"/>
            <person name="William W."/>
        </authorList>
    </citation>
    <scope>NUCLEOTIDE SEQUENCE</scope>
</reference>
<gene>
    <name evidence="2" type="ORF">PSON_ATCC_30995.1.T1110071</name>
</gene>
<dbReference type="Pfam" id="PF01926">
    <property type="entry name" value="MMR_HSR1"/>
    <property type="match status" value="1"/>
</dbReference>
<feature type="domain" description="G" evidence="1">
    <location>
        <begin position="98"/>
        <end position="218"/>
    </location>
</feature>
<comment type="caution">
    <text evidence="2">The sequence shown here is derived from an EMBL/GenBank/DDBJ whole genome shotgun (WGS) entry which is preliminary data.</text>
</comment>
<organism evidence="2 3">
    <name type="scientific">Paramecium sonneborni</name>
    <dbReference type="NCBI Taxonomy" id="65129"/>
    <lineage>
        <taxon>Eukaryota</taxon>
        <taxon>Sar</taxon>
        <taxon>Alveolata</taxon>
        <taxon>Ciliophora</taxon>
        <taxon>Intramacronucleata</taxon>
        <taxon>Oligohymenophorea</taxon>
        <taxon>Peniculida</taxon>
        <taxon>Parameciidae</taxon>
        <taxon>Paramecium</taxon>
    </lineage>
</organism>
<dbReference type="InterPro" id="IPR006073">
    <property type="entry name" value="GTP-bd"/>
</dbReference>
<dbReference type="GO" id="GO:0005525">
    <property type="term" value="F:GTP binding"/>
    <property type="evidence" value="ECO:0007669"/>
    <property type="project" value="InterPro"/>
</dbReference>
<protein>
    <recommendedName>
        <fullName evidence="1">G domain-containing protein</fullName>
    </recommendedName>
</protein>
<sequence length="303" mass="35527">MGNLLCQSLCPEQVDGKKLASLQTIDQTNKTSENIYSSRNNNSHYTKGRKDQVLEQPVQILTKTKRDKKSYEDQASQTICIKNINELEQQINDKDYLLLIGPTGVGKSKLFNQMKLEQINSQFRNRSKSLDDIKNSDINNETKIFKEGILGNQYIIVDTPSLQLQDDIDTRELIIKHFQDYISSRKYISSFAIVLNFEQTYLMKAKALQVVKYFRKFIKIISIIIVNMELSENEEEDQQHLINSFKFLQYNQIIFIKKQMNQQQILEQIKKINFIKTKIDFEDTIFEMIKIQDLKPIMDSTQQ</sequence>
<dbReference type="OrthoDB" id="312661at2759"/>
<evidence type="ECO:0000313" key="2">
    <source>
        <dbReference type="EMBL" id="CAD8116511.1"/>
    </source>
</evidence>
<proteinExistence type="predicted"/>
<dbReference type="AlphaFoldDB" id="A0A8S1QN24"/>
<accession>A0A8S1QN24</accession>
<evidence type="ECO:0000313" key="3">
    <source>
        <dbReference type="Proteomes" id="UP000692954"/>
    </source>
</evidence>
<dbReference type="EMBL" id="CAJJDN010000111">
    <property type="protein sequence ID" value="CAD8116511.1"/>
    <property type="molecule type" value="Genomic_DNA"/>
</dbReference>